<keyword evidence="4" id="KW-1185">Reference proteome</keyword>
<dbReference type="Pfam" id="PF13581">
    <property type="entry name" value="HATPase_c_2"/>
    <property type="match status" value="1"/>
</dbReference>
<dbReference type="SMART" id="SM00065">
    <property type="entry name" value="GAF"/>
    <property type="match status" value="1"/>
</dbReference>
<dbReference type="Pfam" id="PF07228">
    <property type="entry name" value="SpoIIE"/>
    <property type="match status" value="1"/>
</dbReference>
<dbReference type="Gene3D" id="3.30.450.40">
    <property type="match status" value="1"/>
</dbReference>
<evidence type="ECO:0000256" key="1">
    <source>
        <dbReference type="ARBA" id="ARBA00022801"/>
    </source>
</evidence>
<dbReference type="InterPro" id="IPR001932">
    <property type="entry name" value="PPM-type_phosphatase-like_dom"/>
</dbReference>
<dbReference type="Gene3D" id="3.30.565.10">
    <property type="entry name" value="Histidine kinase-like ATPase, C-terminal domain"/>
    <property type="match status" value="1"/>
</dbReference>
<dbReference type="RefSeq" id="WP_311598824.1">
    <property type="nucleotide sequence ID" value="NZ_JAVREM010000014.1"/>
</dbReference>
<dbReference type="InterPro" id="IPR036457">
    <property type="entry name" value="PPM-type-like_dom_sf"/>
</dbReference>
<dbReference type="InterPro" id="IPR035965">
    <property type="entry name" value="PAS-like_dom_sf"/>
</dbReference>
<reference evidence="4" key="1">
    <citation type="submission" date="2023-07" db="EMBL/GenBank/DDBJ databases">
        <title>30 novel species of actinomycetes from the DSMZ collection.</title>
        <authorList>
            <person name="Nouioui I."/>
        </authorList>
    </citation>
    <scope>NUCLEOTIDE SEQUENCE [LARGE SCALE GENOMIC DNA]</scope>
    <source>
        <strain evidence="4">DSM 44918</strain>
    </source>
</reference>
<dbReference type="InterPro" id="IPR029016">
    <property type="entry name" value="GAF-like_dom_sf"/>
</dbReference>
<evidence type="ECO:0000313" key="4">
    <source>
        <dbReference type="Proteomes" id="UP001183420"/>
    </source>
</evidence>
<dbReference type="PROSITE" id="PS50112">
    <property type="entry name" value="PAS"/>
    <property type="match status" value="2"/>
</dbReference>
<dbReference type="EMBL" id="JAVREM010000014">
    <property type="protein sequence ID" value="MDT0319491.1"/>
    <property type="molecule type" value="Genomic_DNA"/>
</dbReference>
<gene>
    <name evidence="3" type="ORF">RNC47_14205</name>
</gene>
<dbReference type="InterPro" id="IPR000014">
    <property type="entry name" value="PAS"/>
</dbReference>
<dbReference type="SUPFAM" id="SSF81606">
    <property type="entry name" value="PP2C-like"/>
    <property type="match status" value="1"/>
</dbReference>
<proteinExistence type="predicted"/>
<feature type="domain" description="PAS" evidence="2">
    <location>
        <begin position="14"/>
        <end position="60"/>
    </location>
</feature>
<dbReference type="InterPro" id="IPR036890">
    <property type="entry name" value="HATPase_C_sf"/>
</dbReference>
<dbReference type="InterPro" id="IPR003018">
    <property type="entry name" value="GAF"/>
</dbReference>
<dbReference type="Pfam" id="PF01590">
    <property type="entry name" value="GAF"/>
    <property type="match status" value="1"/>
</dbReference>
<accession>A0ABU2LPH3</accession>
<dbReference type="InterPro" id="IPR013656">
    <property type="entry name" value="PAS_4"/>
</dbReference>
<dbReference type="InterPro" id="IPR052016">
    <property type="entry name" value="Bact_Sigma-Reg"/>
</dbReference>
<dbReference type="PANTHER" id="PTHR43156">
    <property type="entry name" value="STAGE II SPORULATION PROTEIN E-RELATED"/>
    <property type="match status" value="1"/>
</dbReference>
<dbReference type="SUPFAM" id="SSF55781">
    <property type="entry name" value="GAF domain-like"/>
    <property type="match status" value="1"/>
</dbReference>
<dbReference type="SUPFAM" id="SSF55874">
    <property type="entry name" value="ATPase domain of HSP90 chaperone/DNA topoisomerase II/histidine kinase"/>
    <property type="match status" value="1"/>
</dbReference>
<evidence type="ECO:0000259" key="2">
    <source>
        <dbReference type="PROSITE" id="PS50112"/>
    </source>
</evidence>
<evidence type="ECO:0000313" key="3">
    <source>
        <dbReference type="EMBL" id="MDT0319491.1"/>
    </source>
</evidence>
<organism evidence="3 4">
    <name type="scientific">Streptomyces millisiae</name>
    <dbReference type="NCBI Taxonomy" id="3075542"/>
    <lineage>
        <taxon>Bacteria</taxon>
        <taxon>Bacillati</taxon>
        <taxon>Actinomycetota</taxon>
        <taxon>Actinomycetes</taxon>
        <taxon>Kitasatosporales</taxon>
        <taxon>Streptomycetaceae</taxon>
        <taxon>Streptomyces</taxon>
    </lineage>
</organism>
<feature type="domain" description="PAS" evidence="2">
    <location>
        <begin position="113"/>
        <end position="157"/>
    </location>
</feature>
<dbReference type="InterPro" id="IPR003594">
    <property type="entry name" value="HATPase_dom"/>
</dbReference>
<keyword evidence="1" id="KW-0378">Hydrolase</keyword>
<dbReference type="NCBIfam" id="TIGR00229">
    <property type="entry name" value="sensory_box"/>
    <property type="match status" value="1"/>
</dbReference>
<dbReference type="Proteomes" id="UP001183420">
    <property type="component" value="Unassembled WGS sequence"/>
</dbReference>
<dbReference type="SMART" id="SM00091">
    <property type="entry name" value="PAS"/>
    <property type="match status" value="2"/>
</dbReference>
<name>A0ABU2LPH3_9ACTN</name>
<dbReference type="Gene3D" id="3.30.450.20">
    <property type="entry name" value="PAS domain"/>
    <property type="match status" value="2"/>
</dbReference>
<sequence length="800" mass="86508">MENPKPTPAVATAVVDGSGTITAWSEGAALLLGLPAAEAVGRAAAELLAEPVPPDARASLAALPRWNGTLALRHRAGHVVRAAVIAHRREPDEDGDGWLLVSRLSGGEPRPGEEELAAIAFEQTTAALAIYDTDLRLRRWNEEMARTVGLTEDEARGLRLSEIGGKPQSRDLEQHLAYARDTGRRQDLDTFLRTGGERREHAWAASFVPLRDRSGRLRAVCLTAIDTTEQYAARQRLAVLNDAAARIGSSLDVTRTAEELAEVCVPYLADLITVDLFEPPMEANASAPWRRPMRRIAVRSVLEGCPEALTPTGTLTSYSRHSPQAQALRVGHSVRYALEDPALRPWYEERPQRLARFREFGIHSMMTVPMRARGVTLGVAMLARHRRPEPFVHDDVLLAEEIAARAAVCVDNARRYTREREVALTLQRNLLPRVLPRPTAVATASRYRPAAPHTGVGGDWFDVIQLSGARVALVVGDVVGHGVQASATMGRLRTAVRTLADVDLPPDELLTHLDDLVARLAMETGDQGAAGDVGATCLYAVYDPVSRICQLARAGHPPPLVLPPDGAAPEVLRVPAGPPLGVGGLPFEAVERELPEGSLLTLCTDGLLATRDRDIDAGFALLREVLGGHRDEPLESLCDTVLEALLPADGARDDVALLLARTRALGADRTAFWDVPPVPESVGEARKRVGERLAVWGLGEAEVMTSELLTSELVTNALRHASPPIGLRLILDKGLIFEVCDASSTAPHLRRARSLDETGRGLMLVAQLARRWGTRHTPAGKVIWAELPLPEPLAAGRPDA</sequence>
<dbReference type="SMART" id="SM00331">
    <property type="entry name" value="PP2C_SIG"/>
    <property type="match status" value="1"/>
</dbReference>
<dbReference type="Pfam" id="PF08448">
    <property type="entry name" value="PAS_4"/>
    <property type="match status" value="1"/>
</dbReference>
<dbReference type="Pfam" id="PF13426">
    <property type="entry name" value="PAS_9"/>
    <property type="match status" value="1"/>
</dbReference>
<dbReference type="PANTHER" id="PTHR43156:SF2">
    <property type="entry name" value="STAGE II SPORULATION PROTEIN E"/>
    <property type="match status" value="1"/>
</dbReference>
<dbReference type="SUPFAM" id="SSF55785">
    <property type="entry name" value="PYP-like sensor domain (PAS domain)"/>
    <property type="match status" value="2"/>
</dbReference>
<dbReference type="Gene3D" id="3.60.40.10">
    <property type="entry name" value="PPM-type phosphatase domain"/>
    <property type="match status" value="1"/>
</dbReference>
<protein>
    <submittedName>
        <fullName evidence="3">SpoIIE family protein phosphatase</fullName>
    </submittedName>
</protein>
<comment type="caution">
    <text evidence="3">The sequence shown here is derived from an EMBL/GenBank/DDBJ whole genome shotgun (WGS) entry which is preliminary data.</text>
</comment>
<dbReference type="CDD" id="cd16936">
    <property type="entry name" value="HATPase_RsbW-like"/>
    <property type="match status" value="1"/>
</dbReference>